<keyword evidence="10" id="KW-1185">Reference proteome</keyword>
<feature type="transmembrane region" description="Helical" evidence="7">
    <location>
        <begin position="202"/>
        <end position="222"/>
    </location>
</feature>
<evidence type="ECO:0000256" key="3">
    <source>
        <dbReference type="ARBA" id="ARBA00022989"/>
    </source>
</evidence>
<evidence type="ECO:0000256" key="5">
    <source>
        <dbReference type="ARBA" id="ARBA00038359"/>
    </source>
</evidence>
<keyword evidence="3 7" id="KW-1133">Transmembrane helix</keyword>
<evidence type="ECO:0000313" key="10">
    <source>
        <dbReference type="Proteomes" id="UP000053095"/>
    </source>
</evidence>
<keyword evidence="2 7" id="KW-0812">Transmembrane</keyword>
<evidence type="ECO:0000259" key="8">
    <source>
        <dbReference type="Pfam" id="PF20684"/>
    </source>
</evidence>
<evidence type="ECO:0000256" key="2">
    <source>
        <dbReference type="ARBA" id="ARBA00022692"/>
    </source>
</evidence>
<protein>
    <recommendedName>
        <fullName evidence="8">Rhodopsin domain-containing protein</fullName>
    </recommendedName>
</protein>
<sequence length="367" mass="41128">MLNTLQPAALGISTVFWTLSTATIVLRLWSRFSIIKSFGWDDTLMSAILVFNTAQQGLFYAFVHFGGGLHYDTVPLTNLAFLPKLLFVEEIYYIWMHFVIKMSFLLFYLRLSNTRMFTLCIYGAMAIVTASTIAIWLIYCLQCIPLPAFWNPTAYPGAKCLSTKITYYVVVALCIFGDLLILVLPVQPLWHMQASLRRRVTLIAVITFGGMSPLVSFLRIIVLHQFEASPDFTWTLGKMVIVSAIELDVAIMASNAASMKAIWVKYFGKNPFSSTGDQGPSSYPKQKSNELVNLPYNARAKRSGHSRMASVDGNGSRGRKEPWENDSEEELFKGNGITVTSSVDMISKQSAVASSADLNRTYFEFKK</sequence>
<dbReference type="Pfam" id="PF20684">
    <property type="entry name" value="Fung_rhodopsin"/>
    <property type="match status" value="1"/>
</dbReference>
<comment type="similarity">
    <text evidence="5">Belongs to the SAT4 family.</text>
</comment>
<organism evidence="9 10">
    <name type="scientific">Talaromyces pinophilus</name>
    <name type="common">Penicillium pinophilum</name>
    <dbReference type="NCBI Taxonomy" id="128442"/>
    <lineage>
        <taxon>Eukaryota</taxon>
        <taxon>Fungi</taxon>
        <taxon>Dikarya</taxon>
        <taxon>Ascomycota</taxon>
        <taxon>Pezizomycotina</taxon>
        <taxon>Eurotiomycetes</taxon>
        <taxon>Eurotiomycetidae</taxon>
        <taxon>Eurotiales</taxon>
        <taxon>Trichocomaceae</taxon>
        <taxon>Talaromyces</taxon>
        <taxon>Talaromyces sect. Talaromyces</taxon>
    </lineage>
</organism>
<dbReference type="EMBL" id="DF933807">
    <property type="protein sequence ID" value="GAM33619.1"/>
    <property type="molecule type" value="Genomic_DNA"/>
</dbReference>
<keyword evidence="4 7" id="KW-0472">Membrane</keyword>
<dbReference type="AlphaFoldDB" id="A0A0B8N0J9"/>
<feature type="transmembrane region" description="Helical" evidence="7">
    <location>
        <begin position="234"/>
        <end position="253"/>
    </location>
</feature>
<feature type="domain" description="Rhodopsin" evidence="8">
    <location>
        <begin position="26"/>
        <end position="263"/>
    </location>
</feature>
<dbReference type="InterPro" id="IPR049326">
    <property type="entry name" value="Rhodopsin_dom_fungi"/>
</dbReference>
<name>A0A0B8N0J9_TALPI</name>
<feature type="transmembrane region" description="Helical" evidence="7">
    <location>
        <begin position="6"/>
        <end position="29"/>
    </location>
</feature>
<feature type="transmembrane region" description="Helical" evidence="7">
    <location>
        <begin position="49"/>
        <end position="71"/>
    </location>
</feature>
<feature type="transmembrane region" description="Helical" evidence="7">
    <location>
        <begin position="116"/>
        <end position="139"/>
    </location>
</feature>
<dbReference type="PANTHER" id="PTHR33048:SF47">
    <property type="entry name" value="INTEGRAL MEMBRANE PROTEIN-RELATED"/>
    <property type="match status" value="1"/>
</dbReference>
<dbReference type="InterPro" id="IPR052337">
    <property type="entry name" value="SAT4-like"/>
</dbReference>
<evidence type="ECO:0000313" key="9">
    <source>
        <dbReference type="EMBL" id="GAM33619.1"/>
    </source>
</evidence>
<evidence type="ECO:0000256" key="6">
    <source>
        <dbReference type="SAM" id="MobiDB-lite"/>
    </source>
</evidence>
<feature type="transmembrane region" description="Helical" evidence="7">
    <location>
        <begin position="91"/>
        <end position="109"/>
    </location>
</feature>
<evidence type="ECO:0000256" key="1">
    <source>
        <dbReference type="ARBA" id="ARBA00004141"/>
    </source>
</evidence>
<reference evidence="10" key="1">
    <citation type="journal article" date="2015" name="Genome Announc.">
        <title>Draft genome sequence of Talaromyces cellulolyticus strain Y-94, a source of lignocellulosic biomass-degrading enzymes.</title>
        <authorList>
            <person name="Fujii T."/>
            <person name="Koike H."/>
            <person name="Sawayama S."/>
            <person name="Yano S."/>
            <person name="Inoue H."/>
        </authorList>
    </citation>
    <scope>NUCLEOTIDE SEQUENCE [LARGE SCALE GENOMIC DNA]</scope>
    <source>
        <strain evidence="10">Y-94</strain>
    </source>
</reference>
<gene>
    <name evidence="9" type="ORF">TCE0_011r00654</name>
</gene>
<evidence type="ECO:0000256" key="4">
    <source>
        <dbReference type="ARBA" id="ARBA00023136"/>
    </source>
</evidence>
<dbReference type="GO" id="GO:0016020">
    <property type="term" value="C:membrane"/>
    <property type="evidence" value="ECO:0007669"/>
    <property type="project" value="UniProtKB-SubCell"/>
</dbReference>
<feature type="region of interest" description="Disordered" evidence="6">
    <location>
        <begin position="301"/>
        <end position="331"/>
    </location>
</feature>
<proteinExistence type="inferred from homology"/>
<accession>A0A0B8N0J9</accession>
<dbReference type="PANTHER" id="PTHR33048">
    <property type="entry name" value="PTH11-LIKE INTEGRAL MEMBRANE PROTEIN (AFU_ORTHOLOGUE AFUA_5G11245)"/>
    <property type="match status" value="1"/>
</dbReference>
<dbReference type="Proteomes" id="UP000053095">
    <property type="component" value="Unassembled WGS sequence"/>
</dbReference>
<comment type="subcellular location">
    <subcellularLocation>
        <location evidence="1">Membrane</location>
        <topology evidence="1">Multi-pass membrane protein</topology>
    </subcellularLocation>
</comment>
<evidence type="ECO:0000256" key="7">
    <source>
        <dbReference type="SAM" id="Phobius"/>
    </source>
</evidence>
<feature type="transmembrane region" description="Helical" evidence="7">
    <location>
        <begin position="165"/>
        <end position="190"/>
    </location>
</feature>